<proteinExistence type="predicted"/>
<organism evidence="1 2">
    <name type="scientific">Phlebia brevispora</name>
    <dbReference type="NCBI Taxonomy" id="194682"/>
    <lineage>
        <taxon>Eukaryota</taxon>
        <taxon>Fungi</taxon>
        <taxon>Dikarya</taxon>
        <taxon>Basidiomycota</taxon>
        <taxon>Agaricomycotina</taxon>
        <taxon>Agaricomycetes</taxon>
        <taxon>Polyporales</taxon>
        <taxon>Meruliaceae</taxon>
        <taxon>Phlebia</taxon>
    </lineage>
</organism>
<evidence type="ECO:0000313" key="2">
    <source>
        <dbReference type="Proteomes" id="UP001148662"/>
    </source>
</evidence>
<gene>
    <name evidence="1" type="ORF">NM688_g8423</name>
</gene>
<dbReference type="Proteomes" id="UP001148662">
    <property type="component" value="Unassembled WGS sequence"/>
</dbReference>
<protein>
    <submittedName>
        <fullName evidence="1">Uncharacterized protein</fullName>
    </submittedName>
</protein>
<sequence>MATHDVPIDTAYLVSLWLEVCTSIASQQLIMTGLPARLSYTLGFFLCIFCGSLYVNLSLRKNQDTHSRMMFYTIVLMFILATLHVSANCYRMIEAFVIEPVFGTSIWMGTLSEWSYVFKDTLLVSMEILGDAAAIYRTFVIWGRDWRPIAIPCALFIVSTVMGYLCPAGVSWPTRASYP</sequence>
<keyword evidence="2" id="KW-1185">Reference proteome</keyword>
<accession>A0ACC1RRX1</accession>
<name>A0ACC1RRX1_9APHY</name>
<dbReference type="EMBL" id="JANHOG010002258">
    <property type="protein sequence ID" value="KAJ3525304.1"/>
    <property type="molecule type" value="Genomic_DNA"/>
</dbReference>
<evidence type="ECO:0000313" key="1">
    <source>
        <dbReference type="EMBL" id="KAJ3525304.1"/>
    </source>
</evidence>
<comment type="caution">
    <text evidence="1">The sequence shown here is derived from an EMBL/GenBank/DDBJ whole genome shotgun (WGS) entry which is preliminary data.</text>
</comment>
<reference evidence="1" key="1">
    <citation type="submission" date="2022-07" db="EMBL/GenBank/DDBJ databases">
        <title>Genome Sequence of Phlebia brevispora.</title>
        <authorList>
            <person name="Buettner E."/>
        </authorList>
    </citation>
    <scope>NUCLEOTIDE SEQUENCE</scope>
    <source>
        <strain evidence="1">MPL23</strain>
    </source>
</reference>